<name>A0ACC3TD71_9ASCO</name>
<sequence>MEQFWKTRDKFTLSNFGNPFKRGDENRLPRRVIITAENKLLVFQAMHDYFGHCGIGRCSQRLREQILAGRYGS</sequence>
<organism evidence="1 2">
    <name type="scientific">Lipomyces orientalis</name>
    <dbReference type="NCBI Taxonomy" id="1233043"/>
    <lineage>
        <taxon>Eukaryota</taxon>
        <taxon>Fungi</taxon>
        <taxon>Dikarya</taxon>
        <taxon>Ascomycota</taxon>
        <taxon>Saccharomycotina</taxon>
        <taxon>Lipomycetes</taxon>
        <taxon>Lipomycetales</taxon>
        <taxon>Lipomycetaceae</taxon>
        <taxon>Lipomyces</taxon>
    </lineage>
</organism>
<proteinExistence type="predicted"/>
<keyword evidence="2" id="KW-1185">Reference proteome</keyword>
<gene>
    <name evidence="1" type="ORF">V1517DRAFT_66739</name>
</gene>
<evidence type="ECO:0000313" key="1">
    <source>
        <dbReference type="EMBL" id="KAK9319124.1"/>
    </source>
</evidence>
<comment type="caution">
    <text evidence="1">The sequence shown here is derived from an EMBL/GenBank/DDBJ whole genome shotgun (WGS) entry which is preliminary data.</text>
</comment>
<dbReference type="EMBL" id="MU970225">
    <property type="protein sequence ID" value="KAK9319124.1"/>
    <property type="molecule type" value="Genomic_DNA"/>
</dbReference>
<dbReference type="Proteomes" id="UP001489719">
    <property type="component" value="Unassembled WGS sequence"/>
</dbReference>
<accession>A0ACC3TD71</accession>
<protein>
    <submittedName>
        <fullName evidence="1">Uncharacterized protein</fullName>
    </submittedName>
</protein>
<evidence type="ECO:0000313" key="2">
    <source>
        <dbReference type="Proteomes" id="UP001489719"/>
    </source>
</evidence>
<reference evidence="2" key="1">
    <citation type="journal article" date="2024" name="Front. Bioeng. Biotechnol.">
        <title>Genome-scale model development and genomic sequencing of the oleaginous clade Lipomyces.</title>
        <authorList>
            <person name="Czajka J.J."/>
            <person name="Han Y."/>
            <person name="Kim J."/>
            <person name="Mondo S.J."/>
            <person name="Hofstad B.A."/>
            <person name="Robles A."/>
            <person name="Haridas S."/>
            <person name="Riley R."/>
            <person name="LaButti K."/>
            <person name="Pangilinan J."/>
            <person name="Andreopoulos W."/>
            <person name="Lipzen A."/>
            <person name="Yan J."/>
            <person name="Wang M."/>
            <person name="Ng V."/>
            <person name="Grigoriev I.V."/>
            <person name="Spatafora J.W."/>
            <person name="Magnuson J.K."/>
            <person name="Baker S.E."/>
            <person name="Pomraning K.R."/>
        </authorList>
    </citation>
    <scope>NUCLEOTIDE SEQUENCE [LARGE SCALE GENOMIC DNA]</scope>
    <source>
        <strain evidence="2">CBS 10300</strain>
    </source>
</reference>